<keyword evidence="6 8" id="KW-0408">Iron</keyword>
<dbReference type="AlphaFoldDB" id="A0A163JCT9"/>
<dbReference type="GO" id="GO:0016020">
    <property type="term" value="C:membrane"/>
    <property type="evidence" value="ECO:0007669"/>
    <property type="project" value="UniProtKB-SubCell"/>
</dbReference>
<evidence type="ECO:0000259" key="11">
    <source>
        <dbReference type="PROSITE" id="PS50850"/>
    </source>
</evidence>
<dbReference type="InParanoid" id="A0A163JCT9"/>
<dbReference type="GO" id="GO:0022857">
    <property type="term" value="F:transmembrane transporter activity"/>
    <property type="evidence" value="ECO:0007669"/>
    <property type="project" value="InterPro"/>
</dbReference>
<accession>A0A163JCT9</accession>
<feature type="transmembrane region" description="Helical" evidence="10">
    <location>
        <begin position="456"/>
        <end position="478"/>
    </location>
</feature>
<dbReference type="Proteomes" id="UP000078561">
    <property type="component" value="Unassembled WGS sequence"/>
</dbReference>
<reference evidence="12" key="1">
    <citation type="submission" date="2016-04" db="EMBL/GenBank/DDBJ databases">
        <authorList>
            <person name="Evans L.H."/>
            <person name="Alamgir A."/>
            <person name="Owens N."/>
            <person name="Weber N.D."/>
            <person name="Virtaneva K."/>
            <person name="Barbian K."/>
            <person name="Babar A."/>
            <person name="Rosenke K."/>
        </authorList>
    </citation>
    <scope>NUCLEOTIDE SEQUENCE [LARGE SCALE GENOMIC DNA]</scope>
    <source>
        <strain evidence="12">CBS 101.48</strain>
    </source>
</reference>
<dbReference type="PANTHER" id="PTHR23511:SF5">
    <property type="entry name" value="MAJOR FACILITATOR-TYPE TRANSPORTER HXNZ-RELATED"/>
    <property type="match status" value="1"/>
</dbReference>
<keyword evidence="8" id="KW-0349">Heme</keyword>
<evidence type="ECO:0000256" key="7">
    <source>
        <dbReference type="ARBA" id="ARBA00023136"/>
    </source>
</evidence>
<dbReference type="PROSITE" id="PS00086">
    <property type="entry name" value="CYTOCHROME_P450"/>
    <property type="match status" value="1"/>
</dbReference>
<organism evidence="12">
    <name type="scientific">Absidia glauca</name>
    <name type="common">Pin mould</name>
    <dbReference type="NCBI Taxonomy" id="4829"/>
    <lineage>
        <taxon>Eukaryota</taxon>
        <taxon>Fungi</taxon>
        <taxon>Fungi incertae sedis</taxon>
        <taxon>Mucoromycota</taxon>
        <taxon>Mucoromycotina</taxon>
        <taxon>Mucoromycetes</taxon>
        <taxon>Mucorales</taxon>
        <taxon>Cunninghamellaceae</taxon>
        <taxon>Absidia</taxon>
    </lineage>
</organism>
<evidence type="ECO:0000256" key="3">
    <source>
        <dbReference type="ARBA" id="ARBA00022692"/>
    </source>
</evidence>
<feature type="binding site" description="axial binding residue" evidence="8">
    <location>
        <position position="1216"/>
    </location>
    <ligand>
        <name>heme</name>
        <dbReference type="ChEBI" id="CHEBI:30413"/>
    </ligand>
    <ligandPart>
        <name>Fe</name>
        <dbReference type="ChEBI" id="CHEBI:18248"/>
    </ligandPart>
</feature>
<dbReference type="InterPro" id="IPR036259">
    <property type="entry name" value="MFS_trans_sf"/>
</dbReference>
<comment type="cofactor">
    <cofactor evidence="8">
        <name>heme</name>
        <dbReference type="ChEBI" id="CHEBI:30413"/>
    </cofactor>
</comment>
<proteinExistence type="predicted"/>
<dbReference type="SUPFAM" id="SSF103473">
    <property type="entry name" value="MFS general substrate transporter"/>
    <property type="match status" value="1"/>
</dbReference>
<feature type="transmembrane region" description="Helical" evidence="10">
    <location>
        <begin position="174"/>
        <end position="198"/>
    </location>
</feature>
<evidence type="ECO:0000256" key="4">
    <source>
        <dbReference type="ARBA" id="ARBA00022723"/>
    </source>
</evidence>
<dbReference type="GO" id="GO:0020037">
    <property type="term" value="F:heme binding"/>
    <property type="evidence" value="ECO:0007669"/>
    <property type="project" value="InterPro"/>
</dbReference>
<dbReference type="PROSITE" id="PS50850">
    <property type="entry name" value="MFS"/>
    <property type="match status" value="1"/>
</dbReference>
<evidence type="ECO:0000256" key="8">
    <source>
        <dbReference type="PIRSR" id="PIRSR602401-1"/>
    </source>
</evidence>
<evidence type="ECO:0000256" key="9">
    <source>
        <dbReference type="SAM" id="MobiDB-lite"/>
    </source>
</evidence>
<gene>
    <name evidence="12" type="primary">ABSGL_04030.1 scaffold 4782</name>
</gene>
<keyword evidence="7 10" id="KW-0472">Membrane</keyword>
<dbReference type="PANTHER" id="PTHR23511">
    <property type="entry name" value="SYNAPTIC VESICLE GLYCOPROTEIN 2"/>
    <property type="match status" value="1"/>
</dbReference>
<feature type="compositionally biased region" description="Low complexity" evidence="9">
    <location>
        <begin position="340"/>
        <end position="351"/>
    </location>
</feature>
<evidence type="ECO:0000256" key="10">
    <source>
        <dbReference type="SAM" id="Phobius"/>
    </source>
</evidence>
<dbReference type="GO" id="GO:0016705">
    <property type="term" value="F:oxidoreductase activity, acting on paired donors, with incorporation or reduction of molecular oxygen"/>
    <property type="evidence" value="ECO:0007669"/>
    <property type="project" value="InterPro"/>
</dbReference>
<feature type="transmembrane region" description="Helical" evidence="10">
    <location>
        <begin position="487"/>
        <end position="505"/>
    </location>
</feature>
<keyword evidence="5 10" id="KW-1133">Transmembrane helix</keyword>
<dbReference type="OrthoDB" id="4139357at2759"/>
<evidence type="ECO:0000256" key="1">
    <source>
        <dbReference type="ARBA" id="ARBA00004141"/>
    </source>
</evidence>
<feature type="transmembrane region" description="Helical" evidence="10">
    <location>
        <begin position="87"/>
        <end position="109"/>
    </location>
</feature>
<feature type="compositionally biased region" description="Polar residues" evidence="9">
    <location>
        <begin position="326"/>
        <end position="339"/>
    </location>
</feature>
<dbReference type="STRING" id="4829.A0A163JCT9"/>
<keyword evidence="4 8" id="KW-0479">Metal-binding</keyword>
<feature type="transmembrane region" description="Helical" evidence="10">
    <location>
        <begin position="129"/>
        <end position="153"/>
    </location>
</feature>
<feature type="compositionally biased region" description="Acidic residues" evidence="9">
    <location>
        <begin position="304"/>
        <end position="318"/>
    </location>
</feature>
<feature type="transmembrane region" description="Helical" evidence="10">
    <location>
        <begin position="511"/>
        <end position="533"/>
    </location>
</feature>
<dbReference type="InterPro" id="IPR017972">
    <property type="entry name" value="Cyt_P450_CS"/>
</dbReference>
<dbReference type="InterPro" id="IPR036396">
    <property type="entry name" value="Cyt_P450_sf"/>
</dbReference>
<keyword evidence="13" id="KW-1185">Reference proteome</keyword>
<feature type="region of interest" description="Disordered" evidence="9">
    <location>
        <begin position="1"/>
        <end position="31"/>
    </location>
</feature>
<name>A0A163JCT9_ABSGL</name>
<dbReference type="EMBL" id="LT552109">
    <property type="protein sequence ID" value="SAL98493.1"/>
    <property type="molecule type" value="Genomic_DNA"/>
</dbReference>
<dbReference type="Gene3D" id="1.10.630.10">
    <property type="entry name" value="Cytochrome P450"/>
    <property type="match status" value="1"/>
</dbReference>
<evidence type="ECO:0000256" key="6">
    <source>
        <dbReference type="ARBA" id="ARBA00023004"/>
    </source>
</evidence>
<evidence type="ECO:0000313" key="12">
    <source>
        <dbReference type="EMBL" id="SAL98493.1"/>
    </source>
</evidence>
<dbReference type="InterPro" id="IPR002401">
    <property type="entry name" value="Cyt_P450_E_grp-I"/>
</dbReference>
<dbReference type="Pfam" id="PF07690">
    <property type="entry name" value="MFS_1"/>
    <property type="match status" value="1"/>
</dbReference>
<sequence length="1279" mass="144562">MTTSFASHRFTPLPSEDTLATANDGDPEQGDDHLSVDDTLDALLARVGYGRFHTTLLILCGFGWLADNTVAIILPRVQEHFQVDNRWVGAVSSSLFTGMMFGSFFWGSYSDTKGRKIPYTMTLAITTVFGLLSSFAFSFWSLCVLLFFLGFGVGGNMPTDGALYLEFLPKEYHYLLTFMSVFFSFGAVFASILGYIILPSTSCPEPTPDDPSPPCDLATQNRGWRILLFCVGLLTLIMLAARSFCLRLPETPKFLLNNNKHKETLIVLQDIAKMNGNRHVDIQPLDLQRQPPKNSESGSSHDGDYEDNGMGDGGEDQERDGLLTSPHFTNKSNDLGSRDTTPPSLSPPQQLEQSVDMDTTPAHHRNRKPLLDEMEHPSSSSPDLASIPEISSTFVSPTPMNHWSILLSPRWRRTVFLIWGIWTFTSVAFTMFNVFLPKYLETLGYGDDSAPTRKDVYWDYMIYSMAGVPGSGIASYLIETRLGRKGTMAISAFGASMALFLFSVINSRTAMLISSSFVSFLATLLYAVIYGYTPERFDTAIRGTAVGTASGLGRVAGIASPILSGVLFTVNRVLPLYQAFYWSYTPLRKRQLVKPALITSPAPCCPLVGHLLSIGSTPLLQADKWHKELEPLIRLKWVEKTGSLLAIPGKNFRLAFRHIWVRDLCLQWQVHLFWGSQRTLIQHTLSVLKVYRDDIFRRLVDDALNRLPTVADCEHLPYMISVERECLRVPAENELFIVNVKLFASHKILPASNDKLPDLDDIKDDGFVITPAKYSVRTLVILYGARRKRQTERKLLPGEIPIPAPSPCFPLVGHLLSLGSSPILQLRQWQEQLGPLIRLKMGVQNWIFIGDPLMAHDIYIKNGAKTSGKPLGSFGADIYARGGRYVKRGLDGIIFSTNDRKWKNTRKAVLTILAQNKVDGYEDKLQFEAKVMVDNLTKDDKDINPMEIVHCATYNNIMRTVFATRAKSSKDPLFQEILHLIEYGTKYAGVFGYIGFCLPWMAWYDWITRKTPKMKHFIKTYRDDTFRTLTDNALKQDQDCMAKQLCKLKDEFGLDDMDIIVTLSDLIGAGTYTISVTTSWAIAILANHMETQELIFKELDDYIRTYNRLPTFADRDHLPYMISVQRECLRYRPTVPFNFSHMVTEDFDYKGYRFNKGDHLLSNVDYMHKSSDAYDKPDSFKPDRFIHQSHRTMLGLASGNTHQRDQYSFGWGRRICPGIYLAETQLFLMYVQLFSQHKILPASDGTLPDLENFVDHGIVRTPVDYSVRFAKRDNAVALV</sequence>
<dbReference type="InterPro" id="IPR020846">
    <property type="entry name" value="MFS_dom"/>
</dbReference>
<feature type="region of interest" description="Disordered" evidence="9">
    <location>
        <begin position="283"/>
        <end position="364"/>
    </location>
</feature>
<evidence type="ECO:0000313" key="13">
    <source>
        <dbReference type="Proteomes" id="UP000078561"/>
    </source>
</evidence>
<dbReference type="GO" id="GO:0005506">
    <property type="term" value="F:iron ion binding"/>
    <property type="evidence" value="ECO:0007669"/>
    <property type="project" value="InterPro"/>
</dbReference>
<keyword evidence="2" id="KW-0813">Transport</keyword>
<feature type="compositionally biased region" description="Polar residues" evidence="9">
    <location>
        <begin position="291"/>
        <end position="300"/>
    </location>
</feature>
<feature type="domain" description="Major facilitator superfamily (MFS) profile" evidence="11">
    <location>
        <begin position="41"/>
        <end position="603"/>
    </location>
</feature>
<dbReference type="SUPFAM" id="SSF48264">
    <property type="entry name" value="Cytochrome P450"/>
    <property type="match status" value="1"/>
</dbReference>
<dbReference type="CDD" id="cd17316">
    <property type="entry name" value="MFS_SV2_like"/>
    <property type="match status" value="1"/>
</dbReference>
<dbReference type="PRINTS" id="PR00385">
    <property type="entry name" value="P450"/>
</dbReference>
<feature type="transmembrane region" description="Helical" evidence="10">
    <location>
        <begin position="56"/>
        <end position="75"/>
    </location>
</feature>
<feature type="transmembrane region" description="Helical" evidence="10">
    <location>
        <begin position="415"/>
        <end position="436"/>
    </location>
</feature>
<protein>
    <recommendedName>
        <fullName evidence="11">Major facilitator superfamily (MFS) profile domain-containing protein</fullName>
    </recommendedName>
</protein>
<feature type="transmembrane region" description="Helical" evidence="10">
    <location>
        <begin position="226"/>
        <end position="245"/>
    </location>
</feature>
<evidence type="ECO:0000256" key="2">
    <source>
        <dbReference type="ARBA" id="ARBA00022448"/>
    </source>
</evidence>
<evidence type="ECO:0000256" key="5">
    <source>
        <dbReference type="ARBA" id="ARBA00022989"/>
    </source>
</evidence>
<dbReference type="GO" id="GO:0004497">
    <property type="term" value="F:monooxygenase activity"/>
    <property type="evidence" value="ECO:0007669"/>
    <property type="project" value="InterPro"/>
</dbReference>
<dbReference type="Gene3D" id="1.20.1250.20">
    <property type="entry name" value="MFS general substrate transporter like domains"/>
    <property type="match status" value="2"/>
</dbReference>
<dbReference type="InterPro" id="IPR001128">
    <property type="entry name" value="Cyt_P450"/>
</dbReference>
<dbReference type="InterPro" id="IPR011701">
    <property type="entry name" value="MFS"/>
</dbReference>
<keyword evidence="3 10" id="KW-0812">Transmembrane</keyword>
<dbReference type="PRINTS" id="PR00463">
    <property type="entry name" value="EP450I"/>
</dbReference>
<dbReference type="Pfam" id="PF00067">
    <property type="entry name" value="p450"/>
    <property type="match status" value="1"/>
</dbReference>
<comment type="subcellular location">
    <subcellularLocation>
        <location evidence="1">Membrane</location>
        <topology evidence="1">Multi-pass membrane protein</topology>
    </subcellularLocation>
</comment>